<evidence type="ECO:0000256" key="1">
    <source>
        <dbReference type="SAM" id="Phobius"/>
    </source>
</evidence>
<keyword evidence="3" id="KW-1185">Reference proteome</keyword>
<dbReference type="Proteomes" id="UP000192569">
    <property type="component" value="Chromosome I"/>
</dbReference>
<dbReference type="RefSeq" id="WP_084665140.1">
    <property type="nucleotide sequence ID" value="NZ_LT838272.1"/>
</dbReference>
<keyword evidence="1" id="KW-1133">Transmembrane helix</keyword>
<dbReference type="EMBL" id="LT838272">
    <property type="protein sequence ID" value="SMB96518.1"/>
    <property type="molecule type" value="Genomic_DNA"/>
</dbReference>
<accession>A0A1W1VT38</accession>
<protein>
    <recommendedName>
        <fullName evidence="4">Flp pilus-assembly TadE/G-like</fullName>
    </recommendedName>
</protein>
<organism evidence="2 3">
    <name type="scientific">Thermanaeromonas toyohensis ToBE</name>
    <dbReference type="NCBI Taxonomy" id="698762"/>
    <lineage>
        <taxon>Bacteria</taxon>
        <taxon>Bacillati</taxon>
        <taxon>Bacillota</taxon>
        <taxon>Clostridia</taxon>
        <taxon>Neomoorellales</taxon>
        <taxon>Neomoorellaceae</taxon>
        <taxon>Thermanaeromonas</taxon>
    </lineage>
</organism>
<evidence type="ECO:0000313" key="2">
    <source>
        <dbReference type="EMBL" id="SMB96518.1"/>
    </source>
</evidence>
<evidence type="ECO:0008006" key="4">
    <source>
        <dbReference type="Google" id="ProtNLM"/>
    </source>
</evidence>
<keyword evidence="1" id="KW-0472">Membrane</keyword>
<evidence type="ECO:0000313" key="3">
    <source>
        <dbReference type="Proteomes" id="UP000192569"/>
    </source>
</evidence>
<dbReference type="AlphaFoldDB" id="A0A1W1VT38"/>
<dbReference type="OrthoDB" id="1726098at2"/>
<proteinExistence type="predicted"/>
<reference evidence="2 3" key="1">
    <citation type="submission" date="2017-04" db="EMBL/GenBank/DDBJ databases">
        <authorList>
            <person name="Afonso C.L."/>
            <person name="Miller P.J."/>
            <person name="Scott M.A."/>
            <person name="Spackman E."/>
            <person name="Goraichik I."/>
            <person name="Dimitrov K.M."/>
            <person name="Suarez D.L."/>
            <person name="Swayne D.E."/>
        </authorList>
    </citation>
    <scope>NUCLEOTIDE SEQUENCE [LARGE SCALE GENOMIC DNA]</scope>
    <source>
        <strain evidence="2 3">ToBE</strain>
    </source>
</reference>
<feature type="transmembrane region" description="Helical" evidence="1">
    <location>
        <begin position="12"/>
        <end position="29"/>
    </location>
</feature>
<gene>
    <name evidence="2" type="ORF">SAMN00808754_1523</name>
</gene>
<sequence>MRGRILKDNRGFAVLMVFLLLVPMLLLAMEGMVNLNTAVTVSDVDLQEAVAFAVKAAAMQVTPASQASGHPRINAERAHAAFREILAKNLGFDPNTMVPLPGLSYASVRYTLVVYNGYDDYVFENAPGAKAFRFDGAVGTEYGFPYSGFPATFTVTPADILWGSAGGRMVTLPSPGAVAVVEAEAKKILGVGTLRTVRWAAARIVCVEGTCSVR</sequence>
<dbReference type="STRING" id="698762.SAMN00808754_1523"/>
<keyword evidence="1" id="KW-0812">Transmembrane</keyword>
<name>A0A1W1VT38_9FIRM</name>